<dbReference type="OrthoDB" id="9767994at2"/>
<dbReference type="SMART" id="SM01008">
    <property type="entry name" value="Ald_Xan_dh_C"/>
    <property type="match status" value="1"/>
</dbReference>
<gene>
    <name evidence="2" type="ORF">SAMN04488111_2018</name>
</gene>
<dbReference type="Gene3D" id="3.90.1170.50">
    <property type="entry name" value="Aldehyde oxidase/xanthine dehydrogenase, a/b hammerhead"/>
    <property type="match status" value="1"/>
</dbReference>
<dbReference type="Proteomes" id="UP000198412">
    <property type="component" value="Unassembled WGS sequence"/>
</dbReference>
<evidence type="ECO:0000259" key="1">
    <source>
        <dbReference type="SMART" id="SM01008"/>
    </source>
</evidence>
<reference evidence="3" key="1">
    <citation type="submission" date="2017-06" db="EMBL/GenBank/DDBJ databases">
        <authorList>
            <person name="Varghese N."/>
            <person name="Submissions S."/>
        </authorList>
    </citation>
    <scope>NUCLEOTIDE SEQUENCE [LARGE SCALE GENOMIC DNA]</scope>
    <source>
        <strain evidence="3">DSM 27993</strain>
    </source>
</reference>
<dbReference type="EMBL" id="FZNX01000003">
    <property type="protein sequence ID" value="SNR61114.1"/>
    <property type="molecule type" value="Genomic_DNA"/>
</dbReference>
<keyword evidence="3" id="KW-1185">Reference proteome</keyword>
<dbReference type="InterPro" id="IPR037165">
    <property type="entry name" value="AldOxase/xan_DH_Mopterin-bd_sf"/>
</dbReference>
<protein>
    <submittedName>
        <fullName evidence="2">Isoquinoline 1-oxidoreductase, beta subunit</fullName>
    </submittedName>
</protein>
<proteinExistence type="predicted"/>
<dbReference type="PIRSF" id="PIRSF036389">
    <property type="entry name" value="IOR_B"/>
    <property type="match status" value="1"/>
</dbReference>
<dbReference type="InterPro" id="IPR008274">
    <property type="entry name" value="AldOxase/xan_DH_MoCoBD1"/>
</dbReference>
<dbReference type="Pfam" id="PF02738">
    <property type="entry name" value="MoCoBD_1"/>
    <property type="match status" value="1"/>
</dbReference>
<feature type="domain" description="Aldehyde oxidase/xanthine dehydrogenase a/b hammerhead" evidence="1">
    <location>
        <begin position="206"/>
        <end position="293"/>
    </location>
</feature>
<dbReference type="PROSITE" id="PS51257">
    <property type="entry name" value="PROKAR_LIPOPROTEIN"/>
    <property type="match status" value="1"/>
</dbReference>
<dbReference type="RefSeq" id="WP_089378315.1">
    <property type="nucleotide sequence ID" value="NZ_FZNX01000003.1"/>
</dbReference>
<sequence>MSTIKNISRRSFVRSIGLASGGLILACNTSVFSDKEKAPENLIDFNPNLFVQLNSDGSLILVASRSEMGNGVRTSLPSVIADEMDADWTRVSIKQAVGDKKYGDQNTDGSRSIRYLYEPMRKMGAMARAMLISAAAQKWQVPEEECSAENHFILHTSGKKIGFGDLVHIAKTLEIPAEDTLTFKNPKDFKYIGKHLRSIDVEEYANGSAVFGLDKRLPNMKFAAIARCPVTFGSVKSFDKTATLKIAGVIDVIEIPRIERPFGALGGIAVVATNTWAAFKGRDALKIEWDFGDNQVYDSDEYMKQITENVHKQGKVSKDVGNVNRAFNGADKIVESTFQLPHLAHAPMEVPNAVAWVQGDTCEVWAPTQEPQASRTEVVEYLQTDREKVTVNVTFLGGGFGRKSKPDYVVEAVAISKAINAPAQVVWSREDDIRHGYYHTVSAQYLKASLNKNGNVTGWLHRFALPSIVSTFSPGVDYAAGFEIGSASNVPFELENMKVEVGQAPAHVRIGWLRSVINIPHGFSLNVFADELAIAANEDPLEFRLKLIGKDRIEETQDPIKYNTARLKNVLKIAAKNAEWGKELPKGHAYGLAVHYSFYSYVASIVEVSVVNNKVQVHNVFTAIDCGTVVNRDTVKSQMEGSAVFGISLAFYGKITAKNGAIQQGNYSDYQMARIHQAPKVHVEIVDSDENPTGVGEPGVPVIAPAIINAIYQVTGKRYHNLPLSDHGLV</sequence>
<dbReference type="Gene3D" id="3.30.365.10">
    <property type="entry name" value="Aldehyde oxidase/xanthine dehydrogenase, molybdopterin binding domain"/>
    <property type="match status" value="4"/>
</dbReference>
<dbReference type="InterPro" id="IPR012368">
    <property type="entry name" value="OxRdtase_Mopterin-bd_su_IorB"/>
</dbReference>
<evidence type="ECO:0000313" key="2">
    <source>
        <dbReference type="EMBL" id="SNR61114.1"/>
    </source>
</evidence>
<dbReference type="InterPro" id="IPR000674">
    <property type="entry name" value="Ald_Oxase/Xan_DH_a/b"/>
</dbReference>
<accession>A0A238XS15</accession>
<dbReference type="SUPFAM" id="SSF56003">
    <property type="entry name" value="Molybdenum cofactor-binding domain"/>
    <property type="match status" value="2"/>
</dbReference>
<dbReference type="GO" id="GO:0016491">
    <property type="term" value="F:oxidoreductase activity"/>
    <property type="evidence" value="ECO:0007669"/>
    <property type="project" value="InterPro"/>
</dbReference>
<dbReference type="PANTHER" id="PTHR47495:SF3">
    <property type="entry name" value="BLR6219 PROTEIN"/>
    <property type="match status" value="1"/>
</dbReference>
<dbReference type="AlphaFoldDB" id="A0A238XS15"/>
<name>A0A238XS15_9FLAO</name>
<evidence type="ECO:0000313" key="3">
    <source>
        <dbReference type="Proteomes" id="UP000198412"/>
    </source>
</evidence>
<dbReference type="InterPro" id="IPR046867">
    <property type="entry name" value="AldOxase/xan_DH_MoCoBD2"/>
</dbReference>
<organism evidence="2 3">
    <name type="scientific">Lutibacter flavus</name>
    <dbReference type="NCBI Taxonomy" id="691689"/>
    <lineage>
        <taxon>Bacteria</taxon>
        <taxon>Pseudomonadati</taxon>
        <taxon>Bacteroidota</taxon>
        <taxon>Flavobacteriia</taxon>
        <taxon>Flavobacteriales</taxon>
        <taxon>Flavobacteriaceae</taxon>
        <taxon>Lutibacter</taxon>
    </lineage>
</organism>
<dbReference type="Pfam" id="PF20256">
    <property type="entry name" value="MoCoBD_2"/>
    <property type="match status" value="2"/>
</dbReference>
<dbReference type="InterPro" id="IPR052516">
    <property type="entry name" value="N-heterocyclic_Hydroxylase"/>
</dbReference>
<dbReference type="PANTHER" id="PTHR47495">
    <property type="entry name" value="ALDEHYDE DEHYDROGENASE"/>
    <property type="match status" value="1"/>
</dbReference>